<name>A0A919N9J9_9ACTN</name>
<protein>
    <submittedName>
        <fullName evidence="8">Acetolactate synthase I/II/III large subunit</fullName>
    </submittedName>
</protein>
<evidence type="ECO:0000259" key="6">
    <source>
        <dbReference type="Pfam" id="PF02775"/>
    </source>
</evidence>
<dbReference type="RefSeq" id="WP_203682464.1">
    <property type="nucleotide sequence ID" value="NZ_BOMW01000044.1"/>
</dbReference>
<dbReference type="CDD" id="cd07035">
    <property type="entry name" value="TPP_PYR_POX_like"/>
    <property type="match status" value="1"/>
</dbReference>
<feature type="region of interest" description="Disordered" evidence="4">
    <location>
        <begin position="338"/>
        <end position="363"/>
    </location>
</feature>
<keyword evidence="9" id="KW-1185">Reference proteome</keyword>
<dbReference type="GO" id="GO:0009099">
    <property type="term" value="P:L-valine biosynthetic process"/>
    <property type="evidence" value="ECO:0007669"/>
    <property type="project" value="TreeGrafter"/>
</dbReference>
<dbReference type="GO" id="GO:0000287">
    <property type="term" value="F:magnesium ion binding"/>
    <property type="evidence" value="ECO:0007669"/>
    <property type="project" value="InterPro"/>
</dbReference>
<dbReference type="GO" id="GO:0009097">
    <property type="term" value="P:isoleucine biosynthetic process"/>
    <property type="evidence" value="ECO:0007669"/>
    <property type="project" value="TreeGrafter"/>
</dbReference>
<evidence type="ECO:0000259" key="5">
    <source>
        <dbReference type="Pfam" id="PF00205"/>
    </source>
</evidence>
<dbReference type="AlphaFoldDB" id="A0A919N9J9"/>
<dbReference type="InterPro" id="IPR011766">
    <property type="entry name" value="TPP_enzyme_TPP-bd"/>
</dbReference>
<evidence type="ECO:0000256" key="4">
    <source>
        <dbReference type="SAM" id="MobiDB-lite"/>
    </source>
</evidence>
<accession>A0A919N9J9</accession>
<dbReference type="Pfam" id="PF02776">
    <property type="entry name" value="TPP_enzyme_N"/>
    <property type="match status" value="1"/>
</dbReference>
<sequence length="551" mass="55899">MTAFPDAIGGTLARSGVRYAFGLVGGGNILTVAGLTRAGIRYVPARHEAGAMAMADAYHRVSGEVAICTTSHGAGLTNAATALAEAVKHGSGALVVCGDAPLAGRRPHDVDQAAFAASLGARVLRITDPASAMRTVAAALRLARAGSRPVVLCVPGEIVAADVPDAAPADVAPAGELTAPGGHETVAGPELAAVADAIALARRPVLLAGAGAWRGGATKAILDLGERLGALYATTVMASGLFAGHPWCLGVFGGFAPPAAAELIRDADLIIAFGASLDPFTLHHGLLVHPAATLVQVNTAAGDPPARADLTVRADAAAAASALRDELDARGVPACHWRDSLASRKDPPAGQHPDDDGRADGRIDPRTLTAALARLLPVERTVVLDGGQFIEWPIRHWPVPDPAGLAFMGAAFQTIGLGLAGAVGAAAGRPDRLTVAAVGDGGALMGLPELETLVRTGASALVVVYDDAAFGFEVHMYGPRGADLRTASFADTDFAGIARALGAAAQTVREIADLRVVRSWSARGCPGVLLLDCKVSRDVVAGFLSELIAGR</sequence>
<dbReference type="GO" id="GO:0005948">
    <property type="term" value="C:acetolactate synthase complex"/>
    <property type="evidence" value="ECO:0007669"/>
    <property type="project" value="TreeGrafter"/>
</dbReference>
<dbReference type="GO" id="GO:0030976">
    <property type="term" value="F:thiamine pyrophosphate binding"/>
    <property type="evidence" value="ECO:0007669"/>
    <property type="project" value="InterPro"/>
</dbReference>
<dbReference type="Gene3D" id="3.40.50.970">
    <property type="match status" value="2"/>
</dbReference>
<dbReference type="CDD" id="cd00568">
    <property type="entry name" value="TPP_enzymes"/>
    <property type="match status" value="1"/>
</dbReference>
<evidence type="ECO:0000259" key="7">
    <source>
        <dbReference type="Pfam" id="PF02776"/>
    </source>
</evidence>
<evidence type="ECO:0000256" key="1">
    <source>
        <dbReference type="ARBA" id="ARBA00007812"/>
    </source>
</evidence>
<dbReference type="Gene3D" id="3.40.50.1220">
    <property type="entry name" value="TPP-binding domain"/>
    <property type="match status" value="1"/>
</dbReference>
<gene>
    <name evidence="8" type="primary">ilvB_2</name>
    <name evidence="8" type="ORF">Asi03nite_45850</name>
</gene>
<dbReference type="SUPFAM" id="SSF52467">
    <property type="entry name" value="DHS-like NAD/FAD-binding domain"/>
    <property type="match status" value="1"/>
</dbReference>
<dbReference type="Pfam" id="PF00205">
    <property type="entry name" value="TPP_enzyme_M"/>
    <property type="match status" value="1"/>
</dbReference>
<proteinExistence type="inferred from homology"/>
<organism evidence="8 9">
    <name type="scientific">Actinoplanes siamensis</name>
    <dbReference type="NCBI Taxonomy" id="1223317"/>
    <lineage>
        <taxon>Bacteria</taxon>
        <taxon>Bacillati</taxon>
        <taxon>Actinomycetota</taxon>
        <taxon>Actinomycetes</taxon>
        <taxon>Micromonosporales</taxon>
        <taxon>Micromonosporaceae</taxon>
        <taxon>Actinoplanes</taxon>
    </lineage>
</organism>
<dbReference type="GO" id="GO:0050660">
    <property type="term" value="F:flavin adenine dinucleotide binding"/>
    <property type="evidence" value="ECO:0007669"/>
    <property type="project" value="TreeGrafter"/>
</dbReference>
<dbReference type="EMBL" id="BOMW01000044">
    <property type="protein sequence ID" value="GIF07047.1"/>
    <property type="molecule type" value="Genomic_DNA"/>
</dbReference>
<dbReference type="InterPro" id="IPR012000">
    <property type="entry name" value="Thiamin_PyroP_enz_cen_dom"/>
</dbReference>
<dbReference type="PANTHER" id="PTHR18968">
    <property type="entry name" value="THIAMINE PYROPHOSPHATE ENZYMES"/>
    <property type="match status" value="1"/>
</dbReference>
<evidence type="ECO:0000313" key="8">
    <source>
        <dbReference type="EMBL" id="GIF07047.1"/>
    </source>
</evidence>
<dbReference type="PANTHER" id="PTHR18968:SF13">
    <property type="entry name" value="ACETOLACTATE SYNTHASE CATALYTIC SUBUNIT, MITOCHONDRIAL"/>
    <property type="match status" value="1"/>
</dbReference>
<feature type="domain" description="Thiamine pyrophosphate enzyme N-terminal TPP-binding" evidence="7">
    <location>
        <begin position="7"/>
        <end position="112"/>
    </location>
</feature>
<dbReference type="InterPro" id="IPR012001">
    <property type="entry name" value="Thiamin_PyroP_enz_TPP-bd_dom"/>
</dbReference>
<dbReference type="Pfam" id="PF02775">
    <property type="entry name" value="TPP_enzyme_C"/>
    <property type="match status" value="1"/>
</dbReference>
<comment type="caution">
    <text evidence="8">The sequence shown here is derived from an EMBL/GenBank/DDBJ whole genome shotgun (WGS) entry which is preliminary data.</text>
</comment>
<keyword evidence="2 3" id="KW-0786">Thiamine pyrophosphate</keyword>
<evidence type="ECO:0000313" key="9">
    <source>
        <dbReference type="Proteomes" id="UP000629619"/>
    </source>
</evidence>
<feature type="domain" description="Thiamine pyrophosphate enzyme TPP-binding" evidence="6">
    <location>
        <begin position="385"/>
        <end position="515"/>
    </location>
</feature>
<reference evidence="8" key="1">
    <citation type="submission" date="2021-01" db="EMBL/GenBank/DDBJ databases">
        <title>Whole genome shotgun sequence of Actinoplanes siamensis NBRC 109076.</title>
        <authorList>
            <person name="Komaki H."/>
            <person name="Tamura T."/>
        </authorList>
    </citation>
    <scope>NUCLEOTIDE SEQUENCE</scope>
    <source>
        <strain evidence="8">NBRC 109076</strain>
    </source>
</reference>
<dbReference type="SUPFAM" id="SSF52518">
    <property type="entry name" value="Thiamin diphosphate-binding fold (THDP-binding)"/>
    <property type="match status" value="2"/>
</dbReference>
<dbReference type="Proteomes" id="UP000629619">
    <property type="component" value="Unassembled WGS sequence"/>
</dbReference>
<evidence type="ECO:0000256" key="2">
    <source>
        <dbReference type="ARBA" id="ARBA00023052"/>
    </source>
</evidence>
<dbReference type="InterPro" id="IPR029061">
    <property type="entry name" value="THDP-binding"/>
</dbReference>
<dbReference type="InterPro" id="IPR045229">
    <property type="entry name" value="TPP_enz"/>
</dbReference>
<dbReference type="InterPro" id="IPR029035">
    <property type="entry name" value="DHS-like_NAD/FAD-binding_dom"/>
</dbReference>
<comment type="similarity">
    <text evidence="1 3">Belongs to the TPP enzyme family.</text>
</comment>
<feature type="domain" description="Thiamine pyrophosphate enzyme central" evidence="5">
    <location>
        <begin position="192"/>
        <end position="323"/>
    </location>
</feature>
<dbReference type="GO" id="GO:0003984">
    <property type="term" value="F:acetolactate synthase activity"/>
    <property type="evidence" value="ECO:0007669"/>
    <property type="project" value="TreeGrafter"/>
</dbReference>
<evidence type="ECO:0000256" key="3">
    <source>
        <dbReference type="RuleBase" id="RU362132"/>
    </source>
</evidence>